<accession>A0A0E9VV31</accession>
<proteinExistence type="predicted"/>
<evidence type="ECO:0000313" key="2">
    <source>
        <dbReference type="EMBL" id="JAH81862.1"/>
    </source>
</evidence>
<dbReference type="AlphaFoldDB" id="A0A0E9VV31"/>
<name>A0A0E9VV31_ANGAN</name>
<protein>
    <submittedName>
        <fullName evidence="2">Uncharacterized protein</fullName>
    </submittedName>
</protein>
<reference evidence="2" key="1">
    <citation type="submission" date="2014-11" db="EMBL/GenBank/DDBJ databases">
        <authorList>
            <person name="Amaro Gonzalez C."/>
        </authorList>
    </citation>
    <scope>NUCLEOTIDE SEQUENCE</scope>
</reference>
<feature type="region of interest" description="Disordered" evidence="1">
    <location>
        <begin position="1"/>
        <end position="21"/>
    </location>
</feature>
<dbReference type="EMBL" id="GBXM01026715">
    <property type="protein sequence ID" value="JAH81862.1"/>
    <property type="molecule type" value="Transcribed_RNA"/>
</dbReference>
<sequence>MLTTTSKNGPPRTLTFKTGHGEVRQSLQSKISPVPSKILKAWSIKF</sequence>
<organism evidence="2">
    <name type="scientific">Anguilla anguilla</name>
    <name type="common">European freshwater eel</name>
    <name type="synonym">Muraena anguilla</name>
    <dbReference type="NCBI Taxonomy" id="7936"/>
    <lineage>
        <taxon>Eukaryota</taxon>
        <taxon>Metazoa</taxon>
        <taxon>Chordata</taxon>
        <taxon>Craniata</taxon>
        <taxon>Vertebrata</taxon>
        <taxon>Euteleostomi</taxon>
        <taxon>Actinopterygii</taxon>
        <taxon>Neopterygii</taxon>
        <taxon>Teleostei</taxon>
        <taxon>Anguilliformes</taxon>
        <taxon>Anguillidae</taxon>
        <taxon>Anguilla</taxon>
    </lineage>
</organism>
<reference evidence="2" key="2">
    <citation type="journal article" date="2015" name="Fish Shellfish Immunol.">
        <title>Early steps in the European eel (Anguilla anguilla)-Vibrio vulnificus interaction in the gills: Role of the RtxA13 toxin.</title>
        <authorList>
            <person name="Callol A."/>
            <person name="Pajuelo D."/>
            <person name="Ebbesson L."/>
            <person name="Teles M."/>
            <person name="MacKenzie S."/>
            <person name="Amaro C."/>
        </authorList>
    </citation>
    <scope>NUCLEOTIDE SEQUENCE</scope>
</reference>
<evidence type="ECO:0000256" key="1">
    <source>
        <dbReference type="SAM" id="MobiDB-lite"/>
    </source>
</evidence>